<dbReference type="HAMAP" id="MF_00409">
    <property type="entry name" value="LpxK"/>
    <property type="match status" value="1"/>
</dbReference>
<proteinExistence type="inferred from homology"/>
<evidence type="ECO:0000313" key="15">
    <source>
        <dbReference type="Proteomes" id="UP000756530"/>
    </source>
</evidence>
<dbReference type="InterPro" id="IPR003758">
    <property type="entry name" value="LpxK"/>
</dbReference>
<comment type="pathway">
    <text evidence="2 13">Glycolipid biosynthesis; lipid IV(A) biosynthesis; lipid IV(A) from (3R)-3-hydroxytetradecanoyl-[acyl-carrier-protein] and UDP-N-acetyl-alpha-D-glucosamine: step 6/6.</text>
</comment>
<dbReference type="RefSeq" id="WP_218393409.1">
    <property type="nucleotide sequence ID" value="NZ_JAHUZE010000003.1"/>
</dbReference>
<dbReference type="PANTHER" id="PTHR42724">
    <property type="entry name" value="TETRAACYLDISACCHARIDE 4'-KINASE"/>
    <property type="match status" value="1"/>
</dbReference>
<protein>
    <recommendedName>
        <fullName evidence="4 13">Tetraacyldisaccharide 4'-kinase</fullName>
        <ecNumber evidence="3 13">2.7.1.130</ecNumber>
    </recommendedName>
    <alternativeName>
        <fullName evidence="12 13">Lipid A 4'-kinase</fullName>
    </alternativeName>
</protein>
<reference evidence="14 15" key="1">
    <citation type="submission" date="2021-05" db="EMBL/GenBank/DDBJ databases">
        <title>Culturable bacteria isolated from Daya Bay.</title>
        <authorList>
            <person name="Zheng W."/>
            <person name="Yu S."/>
            <person name="Huang Y."/>
        </authorList>
    </citation>
    <scope>NUCLEOTIDE SEQUENCE [LARGE SCALE GENOMIC DNA]</scope>
    <source>
        <strain evidence="14 15">DP4N28-5</strain>
    </source>
</reference>
<dbReference type="Pfam" id="PF02606">
    <property type="entry name" value="LpxK"/>
    <property type="match status" value="1"/>
</dbReference>
<keyword evidence="5 13" id="KW-0444">Lipid biosynthesis</keyword>
<evidence type="ECO:0000256" key="13">
    <source>
        <dbReference type="HAMAP-Rule" id="MF_00409"/>
    </source>
</evidence>
<keyword evidence="11 13" id="KW-0443">Lipid metabolism</keyword>
<dbReference type="PANTHER" id="PTHR42724:SF1">
    <property type="entry name" value="TETRAACYLDISACCHARIDE 4'-KINASE, MITOCHONDRIAL-RELATED"/>
    <property type="match status" value="1"/>
</dbReference>
<evidence type="ECO:0000256" key="9">
    <source>
        <dbReference type="ARBA" id="ARBA00022777"/>
    </source>
</evidence>
<evidence type="ECO:0000256" key="12">
    <source>
        <dbReference type="ARBA" id="ARBA00029757"/>
    </source>
</evidence>
<dbReference type="GO" id="GO:0009029">
    <property type="term" value="F:lipid-A 4'-kinase activity"/>
    <property type="evidence" value="ECO:0007669"/>
    <property type="project" value="UniProtKB-EC"/>
</dbReference>
<dbReference type="EMBL" id="JAHUZE010000003">
    <property type="protein sequence ID" value="MBV7380224.1"/>
    <property type="molecule type" value="Genomic_DNA"/>
</dbReference>
<evidence type="ECO:0000256" key="11">
    <source>
        <dbReference type="ARBA" id="ARBA00023098"/>
    </source>
</evidence>
<dbReference type="EC" id="2.7.1.130" evidence="3 13"/>
<evidence type="ECO:0000256" key="3">
    <source>
        <dbReference type="ARBA" id="ARBA00012071"/>
    </source>
</evidence>
<name>A0ABS6T4S0_9RHOB</name>
<evidence type="ECO:0000313" key="14">
    <source>
        <dbReference type="EMBL" id="MBV7380224.1"/>
    </source>
</evidence>
<keyword evidence="7 13" id="KW-0808">Transferase</keyword>
<dbReference type="NCBIfam" id="TIGR00682">
    <property type="entry name" value="lpxK"/>
    <property type="match status" value="1"/>
</dbReference>
<organism evidence="14 15">
    <name type="scientific">Maritimibacter dapengensis</name>
    <dbReference type="NCBI Taxonomy" id="2836868"/>
    <lineage>
        <taxon>Bacteria</taxon>
        <taxon>Pseudomonadati</taxon>
        <taxon>Pseudomonadota</taxon>
        <taxon>Alphaproteobacteria</taxon>
        <taxon>Rhodobacterales</taxon>
        <taxon>Roseobacteraceae</taxon>
        <taxon>Maritimibacter</taxon>
    </lineage>
</organism>
<evidence type="ECO:0000256" key="4">
    <source>
        <dbReference type="ARBA" id="ARBA00016436"/>
    </source>
</evidence>
<evidence type="ECO:0000256" key="1">
    <source>
        <dbReference type="ARBA" id="ARBA00002274"/>
    </source>
</evidence>
<keyword evidence="10 13" id="KW-0067">ATP-binding</keyword>
<evidence type="ECO:0000256" key="7">
    <source>
        <dbReference type="ARBA" id="ARBA00022679"/>
    </source>
</evidence>
<comment type="catalytic activity">
    <reaction evidence="13">
        <text>a lipid A disaccharide + ATP = a lipid IVA + ADP + H(+)</text>
        <dbReference type="Rhea" id="RHEA:67840"/>
        <dbReference type="ChEBI" id="CHEBI:15378"/>
        <dbReference type="ChEBI" id="CHEBI:30616"/>
        <dbReference type="ChEBI" id="CHEBI:176343"/>
        <dbReference type="ChEBI" id="CHEBI:176425"/>
        <dbReference type="ChEBI" id="CHEBI:456216"/>
        <dbReference type="EC" id="2.7.1.130"/>
    </reaction>
</comment>
<keyword evidence="6 13" id="KW-0441">Lipid A biosynthesis</keyword>
<sequence>MRGPVAWLSRLSARRAISRPAPLPVVAVGSLSTGGTGKTPTVIALAQRLAGQGREVHVVTRGDGAAVRINEREHRAEEVGDEPLLIAAFSPTWTALDALEGINAAKAAGAEVVVLDGGVPDGTVSATLNILVEDAVRGFGNGRVRPFGPLKTSLQQGLTHADLLISIGPKQAQERFAASVETGIAQSFGRLVPLQTGMTWSGMRVYAFAGIGVPERFFATLHDAGAEIVARHALTDHQELTAALMTRMEREAWALGAQMVTTEKDAVRLPTDMRRKVLVLPVRMELDDWAPVDAQLLSLFDPA</sequence>
<evidence type="ECO:0000256" key="6">
    <source>
        <dbReference type="ARBA" id="ARBA00022556"/>
    </source>
</evidence>
<feature type="binding site" evidence="13">
    <location>
        <begin position="32"/>
        <end position="39"/>
    </location>
    <ligand>
        <name>ATP</name>
        <dbReference type="ChEBI" id="CHEBI:30616"/>
    </ligand>
</feature>
<evidence type="ECO:0000256" key="8">
    <source>
        <dbReference type="ARBA" id="ARBA00022741"/>
    </source>
</evidence>
<accession>A0ABS6T4S0</accession>
<dbReference type="Proteomes" id="UP000756530">
    <property type="component" value="Unassembled WGS sequence"/>
</dbReference>
<keyword evidence="9 13" id="KW-0418">Kinase</keyword>
<comment type="similarity">
    <text evidence="13">Belongs to the LpxK family.</text>
</comment>
<evidence type="ECO:0000256" key="2">
    <source>
        <dbReference type="ARBA" id="ARBA00004870"/>
    </source>
</evidence>
<comment type="function">
    <text evidence="1 13">Transfers the gamma-phosphate of ATP to the 4'-position of a tetraacyldisaccharide 1-phosphate intermediate (termed DS-1-P) to form tetraacyldisaccharide 1,4'-bis-phosphate (lipid IVA).</text>
</comment>
<gene>
    <name evidence="13 14" type="primary">lpxK</name>
    <name evidence="14" type="ORF">KJP28_14925</name>
</gene>
<evidence type="ECO:0000256" key="10">
    <source>
        <dbReference type="ARBA" id="ARBA00022840"/>
    </source>
</evidence>
<comment type="caution">
    <text evidence="14">The sequence shown here is derived from an EMBL/GenBank/DDBJ whole genome shotgun (WGS) entry which is preliminary data.</text>
</comment>
<keyword evidence="15" id="KW-1185">Reference proteome</keyword>
<keyword evidence="8 13" id="KW-0547">Nucleotide-binding</keyword>
<evidence type="ECO:0000256" key="5">
    <source>
        <dbReference type="ARBA" id="ARBA00022516"/>
    </source>
</evidence>